<dbReference type="EMBL" id="JAUJFL010000003">
    <property type="protein sequence ID" value="KAK2607562.1"/>
    <property type="molecule type" value="Genomic_DNA"/>
</dbReference>
<comment type="caution">
    <text evidence="3">The sequence shown here is derived from an EMBL/GenBank/DDBJ whole genome shotgun (WGS) entry which is preliminary data.</text>
</comment>
<dbReference type="Pfam" id="PF09994">
    <property type="entry name" value="T6SS_Tle1-like_cat"/>
    <property type="match status" value="1"/>
</dbReference>
<name>A0AAD9SGJ8_PHOAM</name>
<dbReference type="SUPFAM" id="SSF53474">
    <property type="entry name" value="alpha/beta-Hydrolases"/>
    <property type="match status" value="1"/>
</dbReference>
<organism evidence="3 4">
    <name type="scientific">Phomopsis amygdali</name>
    <name type="common">Fusicoccum amygdali</name>
    <dbReference type="NCBI Taxonomy" id="1214568"/>
    <lineage>
        <taxon>Eukaryota</taxon>
        <taxon>Fungi</taxon>
        <taxon>Dikarya</taxon>
        <taxon>Ascomycota</taxon>
        <taxon>Pezizomycotina</taxon>
        <taxon>Sordariomycetes</taxon>
        <taxon>Sordariomycetidae</taxon>
        <taxon>Diaporthales</taxon>
        <taxon>Diaporthaceae</taxon>
        <taxon>Diaporthe</taxon>
    </lineage>
</organism>
<gene>
    <name evidence="3" type="ORF">N8I77_006226</name>
</gene>
<dbReference type="InterPro" id="IPR018712">
    <property type="entry name" value="Tle1-like_cat"/>
</dbReference>
<evidence type="ECO:0000259" key="2">
    <source>
        <dbReference type="Pfam" id="PF09994"/>
    </source>
</evidence>
<evidence type="ECO:0000256" key="1">
    <source>
        <dbReference type="SAM" id="MobiDB-lite"/>
    </source>
</evidence>
<feature type="domain" description="T6SS Phospholipase effector Tle1-like catalytic" evidence="2">
    <location>
        <begin position="14"/>
        <end position="310"/>
    </location>
</feature>
<sequence length="617" mass="69841">MEPRRVQSSQHKPKRIFICCDGTWVNSLGPKDEPPSNVTKLSRSLKRVCEDGTSQIIMYSPGVGTGPSKLDMLTGGAFGEGLDQDIRECYNFACANYVDGDSIILVGFSRGAFTARSVADLIASVGLLTTEGMDNFYPIFEDYEHIGDEKRSASDFLFHDLVPYHGEKGKAKILWEDERKEQYKKWLKTKSWTRDTYQNNSTEIRIKAIAVWDTVGSLGIPPAPVFGIRGSAKQWKFTSTYVSRKVENAFQALSLDEPRAAFRPALWERLECNSVTNLKQVWFPGNHGDVGGGWYDQQIANISLAWICDQLSTLGIEFNPRRLTRTFIDGLRYNAAHPYPYVPPPTVLMPDFIWKSLLHHRHPPPKPWASSPAICPPPAKNETRDTANCTGKDHHQDGSPQALWAIGPPRPWGLGQTRYPDSWLQLATGTIVRHPGCFMRADPETNLDTDEPLVNTEERIHSCVRVRLVCEGLGLDDRSVWSCPSLLRDDSGHGRPVWRPEKASAAAVERATGPQGVWWEEELERTGMGFDENWLYRFQRGDGQWQWVFQQDAEVKTGTGTKVRPPVRVLPEEPMTGYWERHLLALTRGQMDIWRWAEVNSTEWAEVKESAKSVQQE</sequence>
<feature type="region of interest" description="Disordered" evidence="1">
    <location>
        <begin position="368"/>
        <end position="401"/>
    </location>
</feature>
<dbReference type="Proteomes" id="UP001265746">
    <property type="component" value="Unassembled WGS sequence"/>
</dbReference>
<dbReference type="PANTHER" id="PTHR33840">
    <property type="match status" value="1"/>
</dbReference>
<accession>A0AAD9SGJ8</accession>
<reference evidence="3" key="1">
    <citation type="submission" date="2023-06" db="EMBL/GenBank/DDBJ databases">
        <authorList>
            <person name="Noh H."/>
        </authorList>
    </citation>
    <scope>NUCLEOTIDE SEQUENCE</scope>
    <source>
        <strain evidence="3">DUCC20226</strain>
    </source>
</reference>
<dbReference type="InterPro" id="IPR029058">
    <property type="entry name" value="AB_hydrolase_fold"/>
</dbReference>
<protein>
    <recommendedName>
        <fullName evidence="2">T6SS Phospholipase effector Tle1-like catalytic domain-containing protein</fullName>
    </recommendedName>
</protein>
<evidence type="ECO:0000313" key="3">
    <source>
        <dbReference type="EMBL" id="KAK2607562.1"/>
    </source>
</evidence>
<dbReference type="PANTHER" id="PTHR33840:SF1">
    <property type="entry name" value="TLE1 PHOSPHOLIPASE DOMAIN-CONTAINING PROTEIN"/>
    <property type="match status" value="1"/>
</dbReference>
<dbReference type="AlphaFoldDB" id="A0AAD9SGJ8"/>
<feature type="compositionally biased region" description="Basic and acidic residues" evidence="1">
    <location>
        <begin position="381"/>
        <end position="397"/>
    </location>
</feature>
<keyword evidence="4" id="KW-1185">Reference proteome</keyword>
<proteinExistence type="predicted"/>
<evidence type="ECO:0000313" key="4">
    <source>
        <dbReference type="Proteomes" id="UP001265746"/>
    </source>
</evidence>